<reference evidence="1 2" key="1">
    <citation type="submission" date="2019-03" db="EMBL/GenBank/DDBJ databases">
        <title>First draft genome of Liparis tanakae, snailfish: a comprehensive survey of snailfish specific genes.</title>
        <authorList>
            <person name="Kim W."/>
            <person name="Song I."/>
            <person name="Jeong J.-H."/>
            <person name="Kim D."/>
            <person name="Kim S."/>
            <person name="Ryu S."/>
            <person name="Song J.Y."/>
            <person name="Lee S.K."/>
        </authorList>
    </citation>
    <scope>NUCLEOTIDE SEQUENCE [LARGE SCALE GENOMIC DNA]</scope>
    <source>
        <tissue evidence="1">Muscle</tissue>
    </source>
</reference>
<dbReference type="Proteomes" id="UP000314294">
    <property type="component" value="Unassembled WGS sequence"/>
</dbReference>
<keyword evidence="2" id="KW-1185">Reference proteome</keyword>
<evidence type="ECO:0000313" key="2">
    <source>
        <dbReference type="Proteomes" id="UP000314294"/>
    </source>
</evidence>
<gene>
    <name evidence="1" type="ORF">EYF80_046438</name>
</gene>
<sequence length="221" mass="24619">MGILFSKRFPPESPEVEQVLEGRLLKEPVASLLGLESIRQSTRFLCRWAGKLTEDELEMLQEYEKAEQASDNPFPDLGYFPKLNGVSEPLFRETERILLDLHKLIYTKCLAVCYLAAGSSARIVWFQHRVHGGSSSVLGSSEAGSGDSLCDSLLPPGSSVFKETWLELNTFWITYPPTCLLTLRHHAHSPRSLEDFQWQSQPGLTLSNPALSTSGVMLHGA</sequence>
<accession>A0A4Z2FRH0</accession>
<dbReference type="EMBL" id="SRLO01000971">
    <property type="protein sequence ID" value="TNN43373.1"/>
    <property type="molecule type" value="Genomic_DNA"/>
</dbReference>
<name>A0A4Z2FRH0_9TELE</name>
<organism evidence="1 2">
    <name type="scientific">Liparis tanakae</name>
    <name type="common">Tanaka's snailfish</name>
    <dbReference type="NCBI Taxonomy" id="230148"/>
    <lineage>
        <taxon>Eukaryota</taxon>
        <taxon>Metazoa</taxon>
        <taxon>Chordata</taxon>
        <taxon>Craniata</taxon>
        <taxon>Vertebrata</taxon>
        <taxon>Euteleostomi</taxon>
        <taxon>Actinopterygii</taxon>
        <taxon>Neopterygii</taxon>
        <taxon>Teleostei</taxon>
        <taxon>Neoteleostei</taxon>
        <taxon>Acanthomorphata</taxon>
        <taxon>Eupercaria</taxon>
        <taxon>Perciformes</taxon>
        <taxon>Cottioidei</taxon>
        <taxon>Cottales</taxon>
        <taxon>Liparidae</taxon>
        <taxon>Liparis</taxon>
    </lineage>
</organism>
<dbReference type="OrthoDB" id="416119at2759"/>
<protein>
    <submittedName>
        <fullName evidence="1">Uncharacterized protein</fullName>
    </submittedName>
</protein>
<evidence type="ECO:0000313" key="1">
    <source>
        <dbReference type="EMBL" id="TNN43373.1"/>
    </source>
</evidence>
<comment type="caution">
    <text evidence="1">The sequence shown here is derived from an EMBL/GenBank/DDBJ whole genome shotgun (WGS) entry which is preliminary data.</text>
</comment>
<proteinExistence type="predicted"/>
<dbReference type="AlphaFoldDB" id="A0A4Z2FRH0"/>